<keyword evidence="3" id="KW-1185">Reference proteome</keyword>
<gene>
    <name evidence="2" type="ORF">Ahy_B09g098340</name>
</gene>
<accession>A0A444XR32</accession>
<dbReference type="AlphaFoldDB" id="A0A444XR32"/>
<protein>
    <submittedName>
        <fullName evidence="2">Uncharacterized protein</fullName>
    </submittedName>
</protein>
<evidence type="ECO:0000256" key="1">
    <source>
        <dbReference type="SAM" id="MobiDB-lite"/>
    </source>
</evidence>
<comment type="caution">
    <text evidence="2">The sequence shown here is derived from an EMBL/GenBank/DDBJ whole genome shotgun (WGS) entry which is preliminary data.</text>
</comment>
<evidence type="ECO:0000313" key="2">
    <source>
        <dbReference type="EMBL" id="RYQ92171.1"/>
    </source>
</evidence>
<dbReference type="Proteomes" id="UP000289738">
    <property type="component" value="Chromosome B09"/>
</dbReference>
<reference evidence="2 3" key="1">
    <citation type="submission" date="2019-01" db="EMBL/GenBank/DDBJ databases">
        <title>Sequencing of cultivated peanut Arachis hypogaea provides insights into genome evolution and oil improvement.</title>
        <authorList>
            <person name="Chen X."/>
        </authorList>
    </citation>
    <scope>NUCLEOTIDE SEQUENCE [LARGE SCALE GENOMIC DNA]</scope>
    <source>
        <strain evidence="3">cv. Fuhuasheng</strain>
        <tissue evidence="2">Leaves</tissue>
    </source>
</reference>
<sequence>MNRKEKKVVEAREVPSTSVYVLWPMAVKESRDSLGAEEMNDADLPDFSPVLDAWRENQIETVVRESSGSERRSDEISLLPLEELQEEADNTEMKTLSGRN</sequence>
<evidence type="ECO:0000313" key="3">
    <source>
        <dbReference type="Proteomes" id="UP000289738"/>
    </source>
</evidence>
<name>A0A444XR32_ARAHY</name>
<feature type="region of interest" description="Disordered" evidence="1">
    <location>
        <begin position="63"/>
        <end position="100"/>
    </location>
</feature>
<organism evidence="2 3">
    <name type="scientific">Arachis hypogaea</name>
    <name type="common">Peanut</name>
    <dbReference type="NCBI Taxonomy" id="3818"/>
    <lineage>
        <taxon>Eukaryota</taxon>
        <taxon>Viridiplantae</taxon>
        <taxon>Streptophyta</taxon>
        <taxon>Embryophyta</taxon>
        <taxon>Tracheophyta</taxon>
        <taxon>Spermatophyta</taxon>
        <taxon>Magnoliopsida</taxon>
        <taxon>eudicotyledons</taxon>
        <taxon>Gunneridae</taxon>
        <taxon>Pentapetalae</taxon>
        <taxon>rosids</taxon>
        <taxon>fabids</taxon>
        <taxon>Fabales</taxon>
        <taxon>Fabaceae</taxon>
        <taxon>Papilionoideae</taxon>
        <taxon>50 kb inversion clade</taxon>
        <taxon>dalbergioids sensu lato</taxon>
        <taxon>Dalbergieae</taxon>
        <taxon>Pterocarpus clade</taxon>
        <taxon>Arachis</taxon>
    </lineage>
</organism>
<dbReference type="EMBL" id="SDMP01000019">
    <property type="protein sequence ID" value="RYQ92171.1"/>
    <property type="molecule type" value="Genomic_DNA"/>
</dbReference>
<proteinExistence type="predicted"/>